<protein>
    <recommendedName>
        <fullName evidence="7">Type II secretion system protein GspF domain-containing protein</fullName>
    </recommendedName>
</protein>
<evidence type="ECO:0000256" key="4">
    <source>
        <dbReference type="ARBA" id="ARBA00022989"/>
    </source>
</evidence>
<evidence type="ECO:0000256" key="2">
    <source>
        <dbReference type="ARBA" id="ARBA00022475"/>
    </source>
</evidence>
<comment type="subcellular location">
    <subcellularLocation>
        <location evidence="1">Cell membrane</location>
        <topology evidence="1">Multi-pass membrane protein</topology>
    </subcellularLocation>
</comment>
<dbReference type="PANTHER" id="PTHR35007:SF2">
    <property type="entry name" value="PILUS ASSEMBLE PROTEIN"/>
    <property type="match status" value="1"/>
</dbReference>
<evidence type="ECO:0000313" key="8">
    <source>
        <dbReference type="EMBL" id="KKN87151.1"/>
    </source>
</evidence>
<evidence type="ECO:0000256" key="5">
    <source>
        <dbReference type="ARBA" id="ARBA00023136"/>
    </source>
</evidence>
<comment type="caution">
    <text evidence="8">The sequence shown here is derived from an EMBL/GenBank/DDBJ whole genome shotgun (WGS) entry which is preliminary data.</text>
</comment>
<evidence type="ECO:0000259" key="7">
    <source>
        <dbReference type="Pfam" id="PF00482"/>
    </source>
</evidence>
<organism evidence="8">
    <name type="scientific">marine sediment metagenome</name>
    <dbReference type="NCBI Taxonomy" id="412755"/>
    <lineage>
        <taxon>unclassified sequences</taxon>
        <taxon>metagenomes</taxon>
        <taxon>ecological metagenomes</taxon>
    </lineage>
</organism>
<dbReference type="AlphaFoldDB" id="A0A0F9WM52"/>
<evidence type="ECO:0000256" key="3">
    <source>
        <dbReference type="ARBA" id="ARBA00022692"/>
    </source>
</evidence>
<dbReference type="EMBL" id="LAZR01000141">
    <property type="protein sequence ID" value="KKN87151.1"/>
    <property type="molecule type" value="Genomic_DNA"/>
</dbReference>
<feature type="transmembrane region" description="Helical" evidence="6">
    <location>
        <begin position="302"/>
        <end position="324"/>
    </location>
</feature>
<dbReference type="PANTHER" id="PTHR35007">
    <property type="entry name" value="INTEGRAL MEMBRANE PROTEIN-RELATED"/>
    <property type="match status" value="1"/>
</dbReference>
<evidence type="ECO:0000256" key="6">
    <source>
        <dbReference type="SAM" id="Phobius"/>
    </source>
</evidence>
<feature type="transmembrane region" description="Helical" evidence="6">
    <location>
        <begin position="12"/>
        <end position="36"/>
    </location>
</feature>
<evidence type="ECO:0000256" key="1">
    <source>
        <dbReference type="ARBA" id="ARBA00004651"/>
    </source>
</evidence>
<sequence length="330" mass="36058">MESVFQYFGVSGSLVVSVVIAVAVFTTLVTITLPLLAGDQLKSRMKAVALEREQVRARERARLAIEKEQGRSGGLRHQDSTGIVALVVSSLNLRKALVDDKTVANLRVAGYRGQRPLTLFLFARAIMPLLMLALAVFYVFGLGLFATQPTMFRVLGCIGVAYLGFYAPILFVSNQATKRRLSITRAWPDALDLLLICVESGNSIEAAFRRVAEEIGIQSIALAEELVLVCAELSYLPDRKVAYDNLAARTGLEGVRSVCTALVQAERYGTPLGTALRTLSQENRDMRMNLAEKKAAALPPKLTVPMIIFFLPVLFAVIIGPAIIQVMETQ</sequence>
<feature type="transmembrane region" description="Helical" evidence="6">
    <location>
        <begin position="152"/>
        <end position="172"/>
    </location>
</feature>
<keyword evidence="5 6" id="KW-0472">Membrane</keyword>
<dbReference type="Pfam" id="PF00482">
    <property type="entry name" value="T2SSF"/>
    <property type="match status" value="1"/>
</dbReference>
<keyword evidence="3 6" id="KW-0812">Transmembrane</keyword>
<feature type="domain" description="Type II secretion system protein GspF" evidence="7">
    <location>
        <begin position="191"/>
        <end position="319"/>
    </location>
</feature>
<dbReference type="InterPro" id="IPR018076">
    <property type="entry name" value="T2SS_GspF_dom"/>
</dbReference>
<accession>A0A0F9WM52</accession>
<keyword evidence="2" id="KW-1003">Cell membrane</keyword>
<keyword evidence="4 6" id="KW-1133">Transmembrane helix</keyword>
<feature type="transmembrane region" description="Helical" evidence="6">
    <location>
        <begin position="117"/>
        <end position="140"/>
    </location>
</feature>
<proteinExistence type="predicted"/>
<dbReference type="GO" id="GO:0005886">
    <property type="term" value="C:plasma membrane"/>
    <property type="evidence" value="ECO:0007669"/>
    <property type="project" value="UniProtKB-SubCell"/>
</dbReference>
<gene>
    <name evidence="8" type="ORF">LCGC14_0261820</name>
</gene>
<reference evidence="8" key="1">
    <citation type="journal article" date="2015" name="Nature">
        <title>Complex archaea that bridge the gap between prokaryotes and eukaryotes.</title>
        <authorList>
            <person name="Spang A."/>
            <person name="Saw J.H."/>
            <person name="Jorgensen S.L."/>
            <person name="Zaremba-Niedzwiedzka K."/>
            <person name="Martijn J."/>
            <person name="Lind A.E."/>
            <person name="van Eijk R."/>
            <person name="Schleper C."/>
            <person name="Guy L."/>
            <person name="Ettema T.J."/>
        </authorList>
    </citation>
    <scope>NUCLEOTIDE SEQUENCE</scope>
</reference>
<name>A0A0F9WM52_9ZZZZ</name>